<gene>
    <name evidence="3" type="ORF">CMV30_14320</name>
</gene>
<reference evidence="3 4" key="1">
    <citation type="submission" date="2017-09" db="EMBL/GenBank/DDBJ databases">
        <title>Complete genome sequence of Verrucomicrobial strain HZ-65, isolated from freshwater.</title>
        <authorList>
            <person name="Choi A."/>
        </authorList>
    </citation>
    <scope>NUCLEOTIDE SEQUENCE [LARGE SCALE GENOMIC DNA]</scope>
    <source>
        <strain evidence="3 4">HZ-65</strain>
    </source>
</reference>
<dbReference type="GO" id="GO:0004016">
    <property type="term" value="F:adenylate cyclase activity"/>
    <property type="evidence" value="ECO:0007669"/>
    <property type="project" value="UniProtKB-ARBA"/>
</dbReference>
<keyword evidence="1" id="KW-0812">Transmembrane</keyword>
<dbReference type="CDD" id="cd07302">
    <property type="entry name" value="CHD"/>
    <property type="match status" value="1"/>
</dbReference>
<dbReference type="AlphaFoldDB" id="A0A290QCV9"/>
<keyword evidence="1" id="KW-0472">Membrane</keyword>
<dbReference type="Pfam" id="PF05226">
    <property type="entry name" value="CHASE2"/>
    <property type="match status" value="1"/>
</dbReference>
<dbReference type="EMBL" id="CP023344">
    <property type="protein sequence ID" value="ATC65040.1"/>
    <property type="molecule type" value="Genomic_DNA"/>
</dbReference>
<dbReference type="Proteomes" id="UP000217265">
    <property type="component" value="Chromosome"/>
</dbReference>
<dbReference type="GO" id="GO:0035556">
    <property type="term" value="P:intracellular signal transduction"/>
    <property type="evidence" value="ECO:0007669"/>
    <property type="project" value="InterPro"/>
</dbReference>
<feature type="transmembrane region" description="Helical" evidence="1">
    <location>
        <begin position="390"/>
        <end position="412"/>
    </location>
</feature>
<sequence>MRGEGTAPPSERDIGPVDDLKLRTGAGAERHLRSPPVPRLKKLTSLRWLALLPIPALWCAAHFLGLLSFLEQRSLDWRFRFRGEIDAPVKVAYVDVDSKSITDIGNLPWDRALYAKVSETLLAEGKAKAVGIDFVFSERGIPELVNDERFRAGTLELFRLLHSRPPAPVVVAAAYAAAEDRDINGQPIMRSLPDADTPAEQVQAPERPQMRGAGNTIMHPPLMGLIDTIDGGTRRVPLFARTQDGVFQHMGVELARLYWDLPREAVVIEAERMTLVRGDGGVLAAVPLINGRDLEVNWFSRWDSPERNPRASFSHVLMAGQMLGAENAEEREVAREFFKRFEGAVVLIGPVDPLLQDIAATPLDPQPVPRVGIHGNLVKTIVSGKYLHRIGGAGVVAIVLALTAAVCALVLATGRRGGWRKAGAVVLLAGYVAVAFVVFARTHWVLPLVAPVGAAFTTSFAALIWQLIVEEKQRGRIKGMFGTYVSPELVNRMVESGEEPKLGGVEARITAYFSDIEGFSSFAEKLPPDQLVELMNEYLTACTDIVTAQGGTLDKYIGDAVVAMFGAPVEFADHAYRACVASQLVQQRLDELRKKWMSAGSKWPVTVGHMHTRIGLNSGAAVVGNMGSLTRFNYTMMGDTVNLASRLESGARSYGAGTLVTEATKTAAELAGDRCVFRFLDRIVVKGRSEPVGIFEILGLKDLISATTRECAQHFAEGMEKYLKQDWDAAIAAFERAAKLEPRQLDEFTEINPSLLYVQRCGVMKLNPPGKDWDGVFVMKTK</sequence>
<dbReference type="SMART" id="SM00044">
    <property type="entry name" value="CYCc"/>
    <property type="match status" value="1"/>
</dbReference>
<feature type="transmembrane region" description="Helical" evidence="1">
    <location>
        <begin position="448"/>
        <end position="468"/>
    </location>
</feature>
<keyword evidence="4" id="KW-1185">Reference proteome</keyword>
<keyword evidence="1" id="KW-1133">Transmembrane helix</keyword>
<evidence type="ECO:0000256" key="1">
    <source>
        <dbReference type="SAM" id="Phobius"/>
    </source>
</evidence>
<feature type="transmembrane region" description="Helical" evidence="1">
    <location>
        <begin position="48"/>
        <end position="70"/>
    </location>
</feature>
<dbReference type="Gene3D" id="3.30.70.1230">
    <property type="entry name" value="Nucleotide cyclase"/>
    <property type="match status" value="1"/>
</dbReference>
<dbReference type="Pfam" id="PF00211">
    <property type="entry name" value="Guanylate_cyc"/>
    <property type="match status" value="1"/>
</dbReference>
<dbReference type="PROSITE" id="PS50125">
    <property type="entry name" value="GUANYLATE_CYCLASE_2"/>
    <property type="match status" value="1"/>
</dbReference>
<protein>
    <submittedName>
        <fullName evidence="3">Adenylate/guanylate cyclase domain-containing protein</fullName>
    </submittedName>
</protein>
<dbReference type="PANTHER" id="PTHR43081">
    <property type="entry name" value="ADENYLATE CYCLASE, TERMINAL-DIFFERENTIATION SPECIFIC-RELATED"/>
    <property type="match status" value="1"/>
</dbReference>
<dbReference type="KEGG" id="vbh:CMV30_14320"/>
<name>A0A290QCV9_9BACT</name>
<dbReference type="OrthoDB" id="9806704at2"/>
<organism evidence="3 4">
    <name type="scientific">Nibricoccus aquaticus</name>
    <dbReference type="NCBI Taxonomy" id="2576891"/>
    <lineage>
        <taxon>Bacteria</taxon>
        <taxon>Pseudomonadati</taxon>
        <taxon>Verrucomicrobiota</taxon>
        <taxon>Opitutia</taxon>
        <taxon>Opitutales</taxon>
        <taxon>Opitutaceae</taxon>
        <taxon>Nibricoccus</taxon>
    </lineage>
</organism>
<feature type="domain" description="Guanylate cyclase" evidence="2">
    <location>
        <begin position="510"/>
        <end position="648"/>
    </location>
</feature>
<dbReference type="InterPro" id="IPR007890">
    <property type="entry name" value="CHASE2"/>
</dbReference>
<accession>A0A290QCV9</accession>
<dbReference type="PANTHER" id="PTHR43081:SF1">
    <property type="entry name" value="ADENYLATE CYCLASE, TERMINAL-DIFFERENTIATION SPECIFIC"/>
    <property type="match status" value="1"/>
</dbReference>
<dbReference type="SMART" id="SM01080">
    <property type="entry name" value="CHASE2"/>
    <property type="match status" value="1"/>
</dbReference>
<dbReference type="SUPFAM" id="SSF55073">
    <property type="entry name" value="Nucleotide cyclase"/>
    <property type="match status" value="1"/>
</dbReference>
<evidence type="ECO:0000313" key="3">
    <source>
        <dbReference type="EMBL" id="ATC65040.1"/>
    </source>
</evidence>
<evidence type="ECO:0000313" key="4">
    <source>
        <dbReference type="Proteomes" id="UP000217265"/>
    </source>
</evidence>
<dbReference type="InterPro" id="IPR029787">
    <property type="entry name" value="Nucleotide_cyclase"/>
</dbReference>
<dbReference type="InterPro" id="IPR050697">
    <property type="entry name" value="Adenylyl/Guanylyl_Cyclase_3/4"/>
</dbReference>
<feature type="transmembrane region" description="Helical" evidence="1">
    <location>
        <begin position="424"/>
        <end position="442"/>
    </location>
</feature>
<proteinExistence type="predicted"/>
<evidence type="ECO:0000259" key="2">
    <source>
        <dbReference type="PROSITE" id="PS50125"/>
    </source>
</evidence>
<dbReference type="RefSeq" id="WP_096056671.1">
    <property type="nucleotide sequence ID" value="NZ_CP023344.1"/>
</dbReference>
<dbReference type="InterPro" id="IPR001054">
    <property type="entry name" value="A/G_cyclase"/>
</dbReference>
<dbReference type="GO" id="GO:0006171">
    <property type="term" value="P:cAMP biosynthetic process"/>
    <property type="evidence" value="ECO:0007669"/>
    <property type="project" value="TreeGrafter"/>
</dbReference>